<evidence type="ECO:0000313" key="1">
    <source>
        <dbReference type="EMBL" id="KAH3888539.1"/>
    </source>
</evidence>
<gene>
    <name evidence="1" type="ORF">DPMN_012575</name>
</gene>
<dbReference type="EMBL" id="JAIWYP010000001">
    <property type="protein sequence ID" value="KAH3888539.1"/>
    <property type="molecule type" value="Genomic_DNA"/>
</dbReference>
<name>A0A9D4S123_DREPO</name>
<dbReference type="PANTHER" id="PTHR47018:SF1">
    <property type="entry name" value="TESMIN_TSO1-LIKE CXC DOMAIN-CONTAINING PROTEIN"/>
    <property type="match status" value="1"/>
</dbReference>
<dbReference type="AlphaFoldDB" id="A0A9D4S123"/>
<evidence type="ECO:0000313" key="2">
    <source>
        <dbReference type="Proteomes" id="UP000828390"/>
    </source>
</evidence>
<dbReference type="Proteomes" id="UP000828390">
    <property type="component" value="Unassembled WGS sequence"/>
</dbReference>
<reference evidence="1" key="1">
    <citation type="journal article" date="2019" name="bioRxiv">
        <title>The Genome of the Zebra Mussel, Dreissena polymorpha: A Resource for Invasive Species Research.</title>
        <authorList>
            <person name="McCartney M.A."/>
            <person name="Auch B."/>
            <person name="Kono T."/>
            <person name="Mallez S."/>
            <person name="Zhang Y."/>
            <person name="Obille A."/>
            <person name="Becker A."/>
            <person name="Abrahante J.E."/>
            <person name="Garbe J."/>
            <person name="Badalamenti J.P."/>
            <person name="Herman A."/>
            <person name="Mangelson H."/>
            <person name="Liachko I."/>
            <person name="Sullivan S."/>
            <person name="Sone E.D."/>
            <person name="Koren S."/>
            <person name="Silverstein K.A.T."/>
            <person name="Beckman K.B."/>
            <person name="Gohl D.M."/>
        </authorList>
    </citation>
    <scope>NUCLEOTIDE SEQUENCE</scope>
    <source>
        <strain evidence="1">Duluth1</strain>
        <tissue evidence="1">Whole animal</tissue>
    </source>
</reference>
<comment type="caution">
    <text evidence="1">The sequence shown here is derived from an EMBL/GenBank/DDBJ whole genome shotgun (WGS) entry which is preliminary data.</text>
</comment>
<organism evidence="1 2">
    <name type="scientific">Dreissena polymorpha</name>
    <name type="common">Zebra mussel</name>
    <name type="synonym">Mytilus polymorpha</name>
    <dbReference type="NCBI Taxonomy" id="45954"/>
    <lineage>
        <taxon>Eukaryota</taxon>
        <taxon>Metazoa</taxon>
        <taxon>Spiralia</taxon>
        <taxon>Lophotrochozoa</taxon>
        <taxon>Mollusca</taxon>
        <taxon>Bivalvia</taxon>
        <taxon>Autobranchia</taxon>
        <taxon>Heteroconchia</taxon>
        <taxon>Euheterodonta</taxon>
        <taxon>Imparidentia</taxon>
        <taxon>Neoheterodontei</taxon>
        <taxon>Myida</taxon>
        <taxon>Dreissenoidea</taxon>
        <taxon>Dreissenidae</taxon>
        <taxon>Dreissena</taxon>
    </lineage>
</organism>
<proteinExistence type="predicted"/>
<keyword evidence="2" id="KW-1185">Reference proteome</keyword>
<accession>A0A9D4S123</accession>
<reference evidence="1" key="2">
    <citation type="submission" date="2020-11" db="EMBL/GenBank/DDBJ databases">
        <authorList>
            <person name="McCartney M.A."/>
            <person name="Auch B."/>
            <person name="Kono T."/>
            <person name="Mallez S."/>
            <person name="Becker A."/>
            <person name="Gohl D.M."/>
            <person name="Silverstein K.A.T."/>
            <person name="Koren S."/>
            <person name="Bechman K.B."/>
            <person name="Herman A."/>
            <person name="Abrahante J.E."/>
            <person name="Garbe J."/>
        </authorList>
    </citation>
    <scope>NUCLEOTIDE SEQUENCE</scope>
    <source>
        <strain evidence="1">Duluth1</strain>
        <tissue evidence="1">Whole animal</tissue>
    </source>
</reference>
<sequence>MAQLLQYNCFSKTIGSLVTNRHTKEREPPFPIFMGMSCRQKARKKVLVELLNEHGLCIPYIRVFEVSAQLGDAAAGRFIEEGLVCPTILRKGIFTTAAMDNIDHNPTSTTSSSSFHGTSISLFQHPSSGEDCQKRNPFSIRNNKAKKVPELTDSYTNFPLQSFWGNLSSKTRHCQCSTYSKSTTRFTL</sequence>
<protein>
    <submittedName>
        <fullName evidence="1">Uncharacterized protein</fullName>
    </submittedName>
</protein>
<dbReference type="PANTHER" id="PTHR47018">
    <property type="entry name" value="CXC DOMAIN-CONTAINING PROTEIN-RELATED"/>
    <property type="match status" value="1"/>
</dbReference>